<evidence type="ECO:0000256" key="3">
    <source>
        <dbReference type="PIRSR" id="PIRSR016184-1"/>
    </source>
</evidence>
<dbReference type="EMBL" id="QRDW01000005">
    <property type="protein sequence ID" value="RED49802.1"/>
    <property type="molecule type" value="Genomic_DNA"/>
</dbReference>
<reference evidence="4 5" key="1">
    <citation type="submission" date="2018-07" db="EMBL/GenBank/DDBJ databases">
        <title>Genomic Encyclopedia of Type Strains, Phase III (KMG-III): the genomes of soil and plant-associated and newly described type strains.</title>
        <authorList>
            <person name="Whitman W."/>
        </authorList>
    </citation>
    <scope>NUCLEOTIDE SEQUENCE [LARGE SCALE GENOMIC DNA]</scope>
    <source>
        <strain evidence="4 5">CECT 8488</strain>
    </source>
</reference>
<dbReference type="InterPro" id="IPR003719">
    <property type="entry name" value="Phenazine_PhzF-like"/>
</dbReference>
<evidence type="ECO:0000256" key="1">
    <source>
        <dbReference type="ARBA" id="ARBA00008270"/>
    </source>
</evidence>
<dbReference type="RefSeq" id="WP_115937049.1">
    <property type="nucleotide sequence ID" value="NZ_QRDW01000005.1"/>
</dbReference>
<dbReference type="GO" id="GO:0005737">
    <property type="term" value="C:cytoplasm"/>
    <property type="evidence" value="ECO:0007669"/>
    <property type="project" value="TreeGrafter"/>
</dbReference>
<dbReference type="SUPFAM" id="SSF54506">
    <property type="entry name" value="Diaminopimelate epimerase-like"/>
    <property type="match status" value="1"/>
</dbReference>
<comment type="caution">
    <text evidence="4">The sequence shown here is derived from an EMBL/GenBank/DDBJ whole genome shotgun (WGS) entry which is preliminary data.</text>
</comment>
<dbReference type="PIRSF" id="PIRSF016184">
    <property type="entry name" value="PhzC_PhzF"/>
    <property type="match status" value="1"/>
</dbReference>
<evidence type="ECO:0000313" key="5">
    <source>
        <dbReference type="Proteomes" id="UP000256845"/>
    </source>
</evidence>
<proteinExistence type="inferred from homology"/>
<dbReference type="PANTHER" id="PTHR13774">
    <property type="entry name" value="PHENAZINE BIOSYNTHESIS PROTEIN"/>
    <property type="match status" value="1"/>
</dbReference>
<accession>A0A3D9HJW2</accession>
<dbReference type="AlphaFoldDB" id="A0A3D9HJW2"/>
<feature type="active site" evidence="3">
    <location>
        <position position="46"/>
    </location>
</feature>
<gene>
    <name evidence="4" type="ORF">DFP90_105174</name>
</gene>
<sequence>MELDLYQIDAFTAERFSGNPAAVVPLQRWLSDEVMLNIARENNLSETAFFVPVLTEEADFEIRWFTPVMEVDLCGHATLAASAVIFRHLRWDQPVIRFVTRFAGALTVSREGERFVLDFPSRPAKPVEMPAGLTAALGREPKTFLRAMKNLAVFDGEEDILAIDPDLDFIAGMEGDGLVVTAPGREVDCVSRYFAPHAGIAEDPVTGSAHCTVVPYWVERLGKRELHARQVSKRGGDLYCHQEGDRVLMAGDACLYMKGKILI</sequence>
<protein>
    <submittedName>
        <fullName evidence="4">PhzF family phenazine biosynthesis protein</fullName>
    </submittedName>
</protein>
<evidence type="ECO:0000313" key="4">
    <source>
        <dbReference type="EMBL" id="RED49802.1"/>
    </source>
</evidence>
<dbReference type="Pfam" id="PF02567">
    <property type="entry name" value="PhzC-PhzF"/>
    <property type="match status" value="1"/>
</dbReference>
<dbReference type="OrthoDB" id="9788221at2"/>
<dbReference type="PANTHER" id="PTHR13774:SF17">
    <property type="entry name" value="PHENAZINE BIOSYNTHESIS-LIKE DOMAIN-CONTAINING PROTEIN"/>
    <property type="match status" value="1"/>
</dbReference>
<comment type="similarity">
    <text evidence="1">Belongs to the PhzF family.</text>
</comment>
<keyword evidence="2" id="KW-0413">Isomerase</keyword>
<dbReference type="Gene3D" id="3.10.310.10">
    <property type="entry name" value="Diaminopimelate Epimerase, Chain A, domain 1"/>
    <property type="match status" value="2"/>
</dbReference>
<dbReference type="NCBIfam" id="TIGR00654">
    <property type="entry name" value="PhzF_family"/>
    <property type="match status" value="1"/>
</dbReference>
<evidence type="ECO:0000256" key="2">
    <source>
        <dbReference type="ARBA" id="ARBA00023235"/>
    </source>
</evidence>
<dbReference type="GO" id="GO:0016853">
    <property type="term" value="F:isomerase activity"/>
    <property type="evidence" value="ECO:0007669"/>
    <property type="project" value="UniProtKB-KW"/>
</dbReference>
<name>A0A3D9HJW2_9PROT</name>
<organism evidence="4 5">
    <name type="scientific">Aestuariispira insulae</name>
    <dbReference type="NCBI Taxonomy" id="1461337"/>
    <lineage>
        <taxon>Bacteria</taxon>
        <taxon>Pseudomonadati</taxon>
        <taxon>Pseudomonadota</taxon>
        <taxon>Alphaproteobacteria</taxon>
        <taxon>Rhodospirillales</taxon>
        <taxon>Kiloniellaceae</taxon>
        <taxon>Aestuariispira</taxon>
    </lineage>
</organism>
<dbReference type="Proteomes" id="UP000256845">
    <property type="component" value="Unassembled WGS sequence"/>
</dbReference>
<keyword evidence="5" id="KW-1185">Reference proteome</keyword>